<organism evidence="1 2">
    <name type="scientific">Botrytis tulipae</name>
    <dbReference type="NCBI Taxonomy" id="87230"/>
    <lineage>
        <taxon>Eukaryota</taxon>
        <taxon>Fungi</taxon>
        <taxon>Dikarya</taxon>
        <taxon>Ascomycota</taxon>
        <taxon>Pezizomycotina</taxon>
        <taxon>Leotiomycetes</taxon>
        <taxon>Helotiales</taxon>
        <taxon>Sclerotiniaceae</taxon>
        <taxon>Botrytis</taxon>
    </lineage>
</organism>
<dbReference type="Proteomes" id="UP000297777">
    <property type="component" value="Unassembled WGS sequence"/>
</dbReference>
<protein>
    <submittedName>
        <fullName evidence="1">Uncharacterized protein</fullName>
    </submittedName>
</protein>
<proteinExistence type="predicted"/>
<sequence>MQHYSLPGEKEEWLDNSDVLVHPKPYDSKPEPCGDLLTSTNYYDPLICVAANENAGWAIYG</sequence>
<evidence type="ECO:0000313" key="1">
    <source>
        <dbReference type="EMBL" id="TGO08424.1"/>
    </source>
</evidence>
<dbReference type="AlphaFoldDB" id="A0A4Z1E8B8"/>
<evidence type="ECO:0000313" key="2">
    <source>
        <dbReference type="Proteomes" id="UP000297777"/>
    </source>
</evidence>
<comment type="caution">
    <text evidence="1">The sequence shown here is derived from an EMBL/GenBank/DDBJ whole genome shotgun (WGS) entry which is preliminary data.</text>
</comment>
<gene>
    <name evidence="1" type="ORF">BTUL_0210g00170</name>
</gene>
<reference evidence="1 2" key="1">
    <citation type="submission" date="2017-12" db="EMBL/GenBank/DDBJ databases">
        <title>Comparative genomics of Botrytis spp.</title>
        <authorList>
            <person name="Valero-Jimenez C.A."/>
            <person name="Tapia P."/>
            <person name="Veloso J."/>
            <person name="Silva-Moreno E."/>
            <person name="Staats M."/>
            <person name="Valdes J.H."/>
            <person name="Van Kan J.A.L."/>
        </authorList>
    </citation>
    <scope>NUCLEOTIDE SEQUENCE [LARGE SCALE GENOMIC DNA]</scope>
    <source>
        <strain evidence="1 2">Bt9001</strain>
    </source>
</reference>
<accession>A0A4Z1E8B8</accession>
<name>A0A4Z1E8B8_9HELO</name>
<keyword evidence="2" id="KW-1185">Reference proteome</keyword>
<dbReference type="EMBL" id="PQXH01000210">
    <property type="protein sequence ID" value="TGO08424.1"/>
    <property type="molecule type" value="Genomic_DNA"/>
</dbReference>